<dbReference type="InterPro" id="IPR042099">
    <property type="entry name" value="ANL_N_sf"/>
</dbReference>
<sequence>MENFHLSHLISSQAKKYGERAALYHREEQTDEWTKISWNSFAKEVSSISKSFVEIGVSEQQRVAQFSQNKAENLIIDFALFANRAVMVPLYATSSAQQVEYIVNDAEIGVIFVGDQQQYNIAYEVAQQSKYLKKIIAFDKKVVFADAANAMYYSDFLLIGEKSTKHFEVDHRHSETSESDLACILYTSGTTGNPKGVMMPHSCFTEAMRIHNIRLTSITDKDTSIAFLPLSHVFERTWCYFCIFKGVTIYINLRPTEIQQTIKDVHPTLMCAVPRFWEKVYAGVKENLSKYSPIMLGVIAWAVATGKRHNVDILRKGKQPDVFLKFGYSIADKLIFSKVKETLGIENANMLPTAGAKLSDEIALFFRSIGVPIVYGYGLTESTATVCCYEYVGYEIGTVGNIMPDVSVKIGDDNEILLKGKTIFPGYYNNPEANAASFTEDGWFKTGDAGYIKDNKIVLTERIKDLFKTSNGKYIAPQEIETRLALDKYIEQVAVIGDERNYVTAIIAPNIPALEEYAQKHSITYENIDDLLKSPKIHEFLQARIIELQKGMANYEIIKRFTLIRKSFAIETGELTNTLKIRRAVVMQKYKSLIDEMYAN</sequence>
<accession>E4T6E5</accession>
<dbReference type="Pfam" id="PF23562">
    <property type="entry name" value="AMP-binding_C_3"/>
    <property type="match status" value="1"/>
</dbReference>
<dbReference type="GO" id="GO:0004467">
    <property type="term" value="F:long-chain fatty acid-CoA ligase activity"/>
    <property type="evidence" value="ECO:0007669"/>
    <property type="project" value="TreeGrafter"/>
</dbReference>
<evidence type="ECO:0000259" key="3">
    <source>
        <dbReference type="Pfam" id="PF00501"/>
    </source>
</evidence>
<protein>
    <submittedName>
        <fullName evidence="4">AMP-dependent synthetase and ligase</fullName>
    </submittedName>
</protein>
<reference key="1">
    <citation type="submission" date="2010-11" db="EMBL/GenBank/DDBJ databases">
        <title>The complete genome of Paludibacter propionicigenes DSM 17365.</title>
        <authorList>
            <consortium name="US DOE Joint Genome Institute (JGI-PGF)"/>
            <person name="Lucas S."/>
            <person name="Copeland A."/>
            <person name="Lapidus A."/>
            <person name="Bruce D."/>
            <person name="Goodwin L."/>
            <person name="Pitluck S."/>
            <person name="Kyrpides N."/>
            <person name="Mavromatis K."/>
            <person name="Ivanova N."/>
            <person name="Munk A.C."/>
            <person name="Brettin T."/>
            <person name="Detter J.C."/>
            <person name="Han C."/>
            <person name="Tapia R."/>
            <person name="Land M."/>
            <person name="Hauser L."/>
            <person name="Markowitz V."/>
            <person name="Cheng J.-F."/>
            <person name="Hugenholtz P."/>
            <person name="Woyke T."/>
            <person name="Wu D."/>
            <person name="Gronow S."/>
            <person name="Wellnitz S."/>
            <person name="Brambilla E."/>
            <person name="Klenk H.-P."/>
            <person name="Eisen J.A."/>
        </authorList>
    </citation>
    <scope>NUCLEOTIDE SEQUENCE</scope>
    <source>
        <strain>WB4</strain>
    </source>
</reference>
<dbReference type="PANTHER" id="PTHR43272">
    <property type="entry name" value="LONG-CHAIN-FATTY-ACID--COA LIGASE"/>
    <property type="match status" value="1"/>
</dbReference>
<proteinExistence type="predicted"/>
<dbReference type="CDD" id="cd05907">
    <property type="entry name" value="VL_LC_FACS_like"/>
    <property type="match status" value="1"/>
</dbReference>
<keyword evidence="1" id="KW-0547">Nucleotide-binding</keyword>
<evidence type="ECO:0000313" key="5">
    <source>
        <dbReference type="Proteomes" id="UP000008718"/>
    </source>
</evidence>
<gene>
    <name evidence="4" type="ordered locus">Palpr_2153</name>
</gene>
<dbReference type="InterPro" id="IPR000873">
    <property type="entry name" value="AMP-dep_synth/lig_dom"/>
</dbReference>
<dbReference type="OrthoDB" id="9803968at2"/>
<keyword evidence="2" id="KW-0067">ATP-binding</keyword>
<evidence type="ECO:0000256" key="1">
    <source>
        <dbReference type="ARBA" id="ARBA00022741"/>
    </source>
</evidence>
<dbReference type="GO" id="GO:0005524">
    <property type="term" value="F:ATP binding"/>
    <property type="evidence" value="ECO:0007669"/>
    <property type="project" value="UniProtKB-KW"/>
</dbReference>
<dbReference type="AlphaFoldDB" id="E4T6E5"/>
<dbReference type="STRING" id="694427.Palpr_2153"/>
<dbReference type="InterPro" id="IPR020845">
    <property type="entry name" value="AMP-binding_CS"/>
</dbReference>
<organism evidence="4 5">
    <name type="scientific">Paludibacter propionicigenes (strain DSM 17365 / JCM 13257 / WB4)</name>
    <dbReference type="NCBI Taxonomy" id="694427"/>
    <lineage>
        <taxon>Bacteria</taxon>
        <taxon>Pseudomonadati</taxon>
        <taxon>Bacteroidota</taxon>
        <taxon>Bacteroidia</taxon>
        <taxon>Bacteroidales</taxon>
        <taxon>Paludibacteraceae</taxon>
        <taxon>Paludibacter</taxon>
    </lineage>
</organism>
<dbReference type="KEGG" id="ppn:Palpr_2153"/>
<dbReference type="GO" id="GO:0016020">
    <property type="term" value="C:membrane"/>
    <property type="evidence" value="ECO:0007669"/>
    <property type="project" value="TreeGrafter"/>
</dbReference>
<dbReference type="SUPFAM" id="SSF56801">
    <property type="entry name" value="Acetyl-CoA synthetase-like"/>
    <property type="match status" value="1"/>
</dbReference>
<dbReference type="PROSITE" id="PS00455">
    <property type="entry name" value="AMP_BINDING"/>
    <property type="match status" value="1"/>
</dbReference>
<dbReference type="eggNOG" id="COG1022">
    <property type="taxonomic scope" value="Bacteria"/>
</dbReference>
<keyword evidence="4" id="KW-0436">Ligase</keyword>
<dbReference type="Pfam" id="PF00501">
    <property type="entry name" value="AMP-binding"/>
    <property type="match status" value="1"/>
</dbReference>
<evidence type="ECO:0000313" key="4">
    <source>
        <dbReference type="EMBL" id="ADQ80289.1"/>
    </source>
</evidence>
<evidence type="ECO:0000256" key="2">
    <source>
        <dbReference type="ARBA" id="ARBA00022840"/>
    </source>
</evidence>
<name>E4T6E5_PALPW</name>
<dbReference type="Gene3D" id="3.40.50.12780">
    <property type="entry name" value="N-terminal domain of ligase-like"/>
    <property type="match status" value="1"/>
</dbReference>
<dbReference type="HOGENOM" id="CLU_000022_45_5_10"/>
<reference evidence="4 5" key="2">
    <citation type="journal article" date="2011" name="Stand. Genomic Sci.">
        <title>Complete genome sequence of Paludibacter propionicigenes type strain (WB4).</title>
        <authorList>
            <person name="Gronow S."/>
            <person name="Munk C."/>
            <person name="Lapidus A."/>
            <person name="Nolan M."/>
            <person name="Lucas S."/>
            <person name="Hammon N."/>
            <person name="Deshpande S."/>
            <person name="Cheng J.F."/>
            <person name="Tapia R."/>
            <person name="Han C."/>
            <person name="Goodwin L."/>
            <person name="Pitluck S."/>
            <person name="Liolios K."/>
            <person name="Ivanova N."/>
            <person name="Mavromatis K."/>
            <person name="Mikhailova N."/>
            <person name="Pati A."/>
            <person name="Chen A."/>
            <person name="Palaniappan K."/>
            <person name="Land M."/>
            <person name="Hauser L."/>
            <person name="Chang Y.J."/>
            <person name="Jeffries C.D."/>
            <person name="Brambilla E."/>
            <person name="Rohde M."/>
            <person name="Goker M."/>
            <person name="Detter J.C."/>
            <person name="Woyke T."/>
            <person name="Bristow J."/>
            <person name="Eisen J.A."/>
            <person name="Markowitz V."/>
            <person name="Hugenholtz P."/>
            <person name="Kyrpides N.C."/>
            <person name="Klenk H.P."/>
        </authorList>
    </citation>
    <scope>NUCLEOTIDE SEQUENCE [LARGE SCALE GENOMIC DNA]</scope>
    <source>
        <strain evidence="5">DSM 17365 / JCM 13257 / WB4</strain>
    </source>
</reference>
<dbReference type="EMBL" id="CP002345">
    <property type="protein sequence ID" value="ADQ80289.1"/>
    <property type="molecule type" value="Genomic_DNA"/>
</dbReference>
<dbReference type="PANTHER" id="PTHR43272:SF33">
    <property type="entry name" value="AMP-BINDING DOMAIN-CONTAINING PROTEIN-RELATED"/>
    <property type="match status" value="1"/>
</dbReference>
<dbReference type="RefSeq" id="WP_013445658.1">
    <property type="nucleotide sequence ID" value="NC_014734.1"/>
</dbReference>
<dbReference type="Proteomes" id="UP000008718">
    <property type="component" value="Chromosome"/>
</dbReference>
<feature type="domain" description="AMP-dependent synthetase/ligase" evidence="3">
    <location>
        <begin position="12"/>
        <end position="428"/>
    </location>
</feature>
<keyword evidence="5" id="KW-1185">Reference proteome</keyword>